<proteinExistence type="predicted"/>
<comment type="caution">
    <text evidence="2">The sequence shown here is derived from an EMBL/GenBank/DDBJ whole genome shotgun (WGS) entry which is preliminary data.</text>
</comment>
<evidence type="ECO:0000313" key="2">
    <source>
        <dbReference type="EMBL" id="MFC0686273.1"/>
    </source>
</evidence>
<dbReference type="EMBL" id="JBHLTM010000061">
    <property type="protein sequence ID" value="MFC0686273.1"/>
    <property type="molecule type" value="Genomic_DNA"/>
</dbReference>
<reference evidence="2 3" key="1">
    <citation type="submission" date="2024-09" db="EMBL/GenBank/DDBJ databases">
        <authorList>
            <person name="Sun Q."/>
            <person name="Mori K."/>
        </authorList>
    </citation>
    <scope>NUCLEOTIDE SEQUENCE [LARGE SCALE GENOMIC DNA]</scope>
    <source>
        <strain evidence="2 3">CICC 11035S</strain>
    </source>
</reference>
<keyword evidence="3" id="KW-1185">Reference proteome</keyword>
<keyword evidence="1" id="KW-1133">Transmembrane helix</keyword>
<gene>
    <name evidence="2" type="ORF">ACFFF8_16920</name>
</gene>
<dbReference type="Pfam" id="PF07784">
    <property type="entry name" value="DUF1622"/>
    <property type="match status" value="1"/>
</dbReference>
<feature type="transmembrane region" description="Helical" evidence="1">
    <location>
        <begin position="6"/>
        <end position="29"/>
    </location>
</feature>
<protein>
    <submittedName>
        <fullName evidence="2">DUF1622 domain-containing protein</fullName>
    </submittedName>
</protein>
<organism evidence="2 3">
    <name type="scientific">Novosphingobium clariflavum</name>
    <dbReference type="NCBI Taxonomy" id="2029884"/>
    <lineage>
        <taxon>Bacteria</taxon>
        <taxon>Pseudomonadati</taxon>
        <taxon>Pseudomonadota</taxon>
        <taxon>Alphaproteobacteria</taxon>
        <taxon>Sphingomonadales</taxon>
        <taxon>Sphingomonadaceae</taxon>
        <taxon>Novosphingobium</taxon>
    </lineage>
</organism>
<evidence type="ECO:0000313" key="3">
    <source>
        <dbReference type="Proteomes" id="UP001589858"/>
    </source>
</evidence>
<dbReference type="RefSeq" id="WP_267218980.1">
    <property type="nucleotide sequence ID" value="NZ_JAPCWC010000002.1"/>
</dbReference>
<name>A0ABV6SDY3_9SPHN</name>
<keyword evidence="1" id="KW-0812">Transmembrane</keyword>
<sequence>MEETLRILASSSALVLEALVALIVMYGAAEALVHMSARLLRREGAWSRRLVWMQFAQWIILALEFALGADIIRTAVAPTWDDVGKLAAIAAIRTGLSFFLERDIEAFEPGSKEHEA</sequence>
<accession>A0ABV6SDY3</accession>
<dbReference type="PANTHER" id="PTHR38468">
    <property type="entry name" value="SLL0939 PROTEIN"/>
    <property type="match status" value="1"/>
</dbReference>
<keyword evidence="1" id="KW-0472">Membrane</keyword>
<dbReference type="InterPro" id="IPR012427">
    <property type="entry name" value="DUF1622"/>
</dbReference>
<evidence type="ECO:0000256" key="1">
    <source>
        <dbReference type="SAM" id="Phobius"/>
    </source>
</evidence>
<dbReference type="Proteomes" id="UP001589858">
    <property type="component" value="Unassembled WGS sequence"/>
</dbReference>
<dbReference type="PANTHER" id="PTHR38468:SF1">
    <property type="entry name" value="SLL0939 PROTEIN"/>
    <property type="match status" value="1"/>
</dbReference>